<feature type="compositionally biased region" description="Low complexity" evidence="1">
    <location>
        <begin position="14"/>
        <end position="35"/>
    </location>
</feature>
<reference evidence="3" key="1">
    <citation type="journal article" date="2020" name="Microb. Genom.">
        <title>Genetic diversity of clinical and environmental Mucorales isolates obtained from an investigation of mucormycosis cases among solid organ transplant recipients.</title>
        <authorList>
            <person name="Nguyen M.H."/>
            <person name="Kaul D."/>
            <person name="Muto C."/>
            <person name="Cheng S.J."/>
            <person name="Richter R.A."/>
            <person name="Bruno V.M."/>
            <person name="Liu G."/>
            <person name="Beyhan S."/>
            <person name="Sundermann A.J."/>
            <person name="Mounaud S."/>
            <person name="Pasculle A.W."/>
            <person name="Nierman W.C."/>
            <person name="Driscoll E."/>
            <person name="Cumbie R."/>
            <person name="Clancy C.J."/>
            <person name="Dupont C.L."/>
        </authorList>
    </citation>
    <scope>NUCLEOTIDE SEQUENCE</scope>
    <source>
        <strain evidence="3">GL11</strain>
    </source>
</reference>
<dbReference type="Proteomes" id="UP000716291">
    <property type="component" value="Unassembled WGS sequence"/>
</dbReference>
<feature type="region of interest" description="Disordered" evidence="1">
    <location>
        <begin position="1"/>
        <end position="46"/>
    </location>
</feature>
<sequence length="271" mass="31139">MKFLTLFGKKKSSKSSSNHTYSSSTSSLSSDSDSSPQTPTINSMNDTRGIFRTLEPVWYFCTTLAPGQSTNEWCRFDENSQCILEKSYYQSKPECVLTQSSLGPCTIVFKQVPQKKDRCSMLSLPMKDHHASMPTLRSSSLPSAGRKFELNKNIRRTVSPVWWFEQDLPDGSKGMCRFDHKNQVRLEALSEGRTRLVLHDDAFDFPFTVVLDEPKERELKEEVRGFLYFETPSTAFHLAFNTAIQDKSQYVQEAYIEDDLWQTSLTRRFSI</sequence>
<proteinExistence type="predicted"/>
<evidence type="ECO:0000313" key="4">
    <source>
        <dbReference type="Proteomes" id="UP000716291"/>
    </source>
</evidence>
<keyword evidence="4" id="KW-1185">Reference proteome</keyword>
<dbReference type="InterPro" id="IPR037197">
    <property type="entry name" value="WWE_dom_sf"/>
</dbReference>
<dbReference type="EMBL" id="JAANQT010001455">
    <property type="protein sequence ID" value="KAG1305086.1"/>
    <property type="molecule type" value="Genomic_DNA"/>
</dbReference>
<accession>A0A9P6X4L7</accession>
<dbReference type="InterPro" id="IPR004170">
    <property type="entry name" value="WWE_dom"/>
</dbReference>
<organism evidence="3 4">
    <name type="scientific">Rhizopus oryzae</name>
    <name type="common">Mucormycosis agent</name>
    <name type="synonym">Rhizopus arrhizus var. delemar</name>
    <dbReference type="NCBI Taxonomy" id="64495"/>
    <lineage>
        <taxon>Eukaryota</taxon>
        <taxon>Fungi</taxon>
        <taxon>Fungi incertae sedis</taxon>
        <taxon>Mucoromycota</taxon>
        <taxon>Mucoromycotina</taxon>
        <taxon>Mucoromycetes</taxon>
        <taxon>Mucorales</taxon>
        <taxon>Mucorineae</taxon>
        <taxon>Rhizopodaceae</taxon>
        <taxon>Rhizopus</taxon>
    </lineage>
</organism>
<evidence type="ECO:0000256" key="1">
    <source>
        <dbReference type="SAM" id="MobiDB-lite"/>
    </source>
</evidence>
<dbReference type="SUPFAM" id="SSF117839">
    <property type="entry name" value="WWE domain"/>
    <property type="match status" value="1"/>
</dbReference>
<feature type="domain" description="WWE" evidence="2">
    <location>
        <begin position="57"/>
        <end position="114"/>
    </location>
</feature>
<dbReference type="OrthoDB" id="2284884at2759"/>
<evidence type="ECO:0000259" key="2">
    <source>
        <dbReference type="Pfam" id="PF02825"/>
    </source>
</evidence>
<dbReference type="AlphaFoldDB" id="A0A9P6X4L7"/>
<evidence type="ECO:0000313" key="3">
    <source>
        <dbReference type="EMBL" id="KAG1305086.1"/>
    </source>
</evidence>
<feature type="compositionally biased region" description="Polar residues" evidence="1">
    <location>
        <begin position="36"/>
        <end position="46"/>
    </location>
</feature>
<dbReference type="Pfam" id="PF02825">
    <property type="entry name" value="WWE"/>
    <property type="match status" value="1"/>
</dbReference>
<gene>
    <name evidence="3" type="ORF">G6F64_008667</name>
</gene>
<protein>
    <recommendedName>
        <fullName evidence="2">WWE domain-containing protein</fullName>
    </recommendedName>
</protein>
<comment type="caution">
    <text evidence="3">The sequence shown here is derived from an EMBL/GenBank/DDBJ whole genome shotgun (WGS) entry which is preliminary data.</text>
</comment>
<name>A0A9P6X4L7_RHIOR</name>